<feature type="domain" description="Fimbrial-type adhesion" evidence="2">
    <location>
        <begin position="188"/>
        <end position="318"/>
    </location>
</feature>
<dbReference type="Proteomes" id="UP001558101">
    <property type="component" value="Unassembled WGS sequence"/>
</dbReference>
<dbReference type="Gene3D" id="2.60.40.1090">
    <property type="entry name" value="Fimbrial-type adhesion domain"/>
    <property type="match status" value="2"/>
</dbReference>
<keyword evidence="1" id="KW-0732">Signal</keyword>
<accession>A0ABV3ULW3</accession>
<keyword evidence="5" id="KW-1185">Reference proteome</keyword>
<dbReference type="Pfam" id="PF00419">
    <property type="entry name" value="Fimbrial"/>
    <property type="match status" value="1"/>
</dbReference>
<sequence length="323" mass="35073">MRKTSVLLLRCCLAATFFLLVGNANAFTCRTSDGGIIPPGGSNTPVDVRVRIGPQLSYGKNEIVNVSQVTCKNDVANWWDYLKTDAPAMTMNTAIFGAIGSGMTINGVDYNSPVPSNISVLNLTNLQTSSVAIRMFIVLNRFPTPDIKVNKGDVIGQINFRQTNDQSGCPQCGPYRWRLIADNDAYFVTTSCTINNGQQINVAFDQIRQDYLTQNVSDAQIKQDKALSYQCDDQSATQDILIRMVSDATGFSSDFIKTSNPNVGVAMVYKNAVVKPNNSFRTRIVNGMGSDTITFVLVKNNVPYTSIATGPLSGSATLIFSAP</sequence>
<dbReference type="EMBL" id="JBFQXQ010000003">
    <property type="protein sequence ID" value="MEX3174258.1"/>
    <property type="molecule type" value="Genomic_DNA"/>
</dbReference>
<dbReference type="Pfam" id="PF09160">
    <property type="entry name" value="FimH_man-bind"/>
    <property type="match status" value="1"/>
</dbReference>
<reference evidence="4 5" key="1">
    <citation type="submission" date="2024-07" db="EMBL/GenBank/DDBJ databases">
        <title>Genomes of novel Serratia strains from suburban soil.</title>
        <authorList>
            <person name="Markert E.X."/>
            <person name="Severe K."/>
            <person name="Severe L."/>
            <person name="Twing K.I."/>
            <person name="Ward L.M."/>
        </authorList>
    </citation>
    <scope>NUCLEOTIDE SEQUENCE [LARGE SCALE GENOMIC DNA]</scope>
    <source>
        <strain evidence="4 5">3C-UT</strain>
    </source>
</reference>
<feature type="signal peptide" evidence="1">
    <location>
        <begin position="1"/>
        <end position="26"/>
    </location>
</feature>
<dbReference type="InterPro" id="IPR015243">
    <property type="entry name" value="FimH_man-bd"/>
</dbReference>
<dbReference type="InterPro" id="IPR036937">
    <property type="entry name" value="Adhesion_dom_fimbrial_sf"/>
</dbReference>
<evidence type="ECO:0000313" key="5">
    <source>
        <dbReference type="Proteomes" id="UP001558101"/>
    </source>
</evidence>
<comment type="caution">
    <text evidence="4">The sequence shown here is derived from an EMBL/GenBank/DDBJ whole genome shotgun (WGS) entry which is preliminary data.</text>
</comment>
<proteinExistence type="predicted"/>
<gene>
    <name evidence="4" type="ORF">AB4M04_19495</name>
</gene>
<dbReference type="InterPro" id="IPR000259">
    <property type="entry name" value="Adhesion_dom_fimbrial"/>
</dbReference>
<name>A0ABV3ULW3_9GAMM</name>
<evidence type="ECO:0000313" key="4">
    <source>
        <dbReference type="EMBL" id="MEX3174258.1"/>
    </source>
</evidence>
<evidence type="ECO:0000256" key="1">
    <source>
        <dbReference type="SAM" id="SignalP"/>
    </source>
</evidence>
<organism evidence="4 5">
    <name type="scientific">Serratia quinivorans</name>
    <dbReference type="NCBI Taxonomy" id="137545"/>
    <lineage>
        <taxon>Bacteria</taxon>
        <taxon>Pseudomonadati</taxon>
        <taxon>Pseudomonadota</taxon>
        <taxon>Gammaproteobacteria</taxon>
        <taxon>Enterobacterales</taxon>
        <taxon>Yersiniaceae</taxon>
        <taxon>Serratia</taxon>
    </lineage>
</organism>
<dbReference type="SUPFAM" id="SSF49401">
    <property type="entry name" value="Bacterial adhesins"/>
    <property type="match status" value="2"/>
</dbReference>
<feature type="domain" description="FimH mannose-binding" evidence="3">
    <location>
        <begin position="29"/>
        <end position="167"/>
    </location>
</feature>
<evidence type="ECO:0000259" key="3">
    <source>
        <dbReference type="Pfam" id="PF09160"/>
    </source>
</evidence>
<dbReference type="RefSeq" id="WP_368454218.1">
    <property type="nucleotide sequence ID" value="NZ_JBFQXQ010000003.1"/>
</dbReference>
<feature type="chain" id="PRO_5046278574" evidence="1">
    <location>
        <begin position="27"/>
        <end position="323"/>
    </location>
</feature>
<dbReference type="InterPro" id="IPR008966">
    <property type="entry name" value="Adhesion_dom_sf"/>
</dbReference>
<protein>
    <submittedName>
        <fullName evidence="4">Fimbrial protein</fullName>
    </submittedName>
</protein>
<evidence type="ECO:0000259" key="2">
    <source>
        <dbReference type="Pfam" id="PF00419"/>
    </source>
</evidence>